<dbReference type="Gene3D" id="3.30.450.20">
    <property type="entry name" value="PAS domain"/>
    <property type="match status" value="2"/>
</dbReference>
<dbReference type="CDD" id="cd18774">
    <property type="entry name" value="PDC2_HK_sensor"/>
    <property type="match status" value="1"/>
</dbReference>
<dbReference type="SUPFAM" id="SSF55073">
    <property type="entry name" value="Nucleotide cyclase"/>
    <property type="match status" value="1"/>
</dbReference>
<dbReference type="InterPro" id="IPR000014">
    <property type="entry name" value="PAS"/>
</dbReference>
<dbReference type="InterPro" id="IPR043128">
    <property type="entry name" value="Rev_trsase/Diguanyl_cyclase"/>
</dbReference>
<dbReference type="SMART" id="SM00267">
    <property type="entry name" value="GGDEF"/>
    <property type="match status" value="1"/>
</dbReference>
<dbReference type="NCBIfam" id="TIGR00229">
    <property type="entry name" value="sensory_box"/>
    <property type="match status" value="1"/>
</dbReference>
<dbReference type="Pfam" id="PF00989">
    <property type="entry name" value="PAS"/>
    <property type="match status" value="1"/>
</dbReference>
<evidence type="ECO:0000256" key="2">
    <source>
        <dbReference type="SAM" id="Phobius"/>
    </source>
</evidence>
<evidence type="ECO:0000259" key="5">
    <source>
        <dbReference type="PROSITE" id="PS50887"/>
    </source>
</evidence>
<dbReference type="PANTHER" id="PTHR46663">
    <property type="entry name" value="DIGUANYLATE CYCLASE DGCT-RELATED"/>
    <property type="match status" value="1"/>
</dbReference>
<feature type="domain" description="PAS" evidence="3">
    <location>
        <begin position="371"/>
        <end position="440"/>
    </location>
</feature>
<keyword evidence="2" id="KW-1133">Transmembrane helix</keyword>
<keyword evidence="7" id="KW-1185">Reference proteome</keyword>
<dbReference type="CDD" id="cd01949">
    <property type="entry name" value="GGDEF"/>
    <property type="match status" value="1"/>
</dbReference>
<name>A0A368U4D1_9GAMM</name>
<dbReference type="CDD" id="cd00130">
    <property type="entry name" value="PAS"/>
    <property type="match status" value="1"/>
</dbReference>
<dbReference type="InterPro" id="IPR052163">
    <property type="entry name" value="DGC-Regulatory_Protein"/>
</dbReference>
<sequence length="669" mass="75031">MRTSVRIEALTRVLCSLQGRLLAGLAATWLVIVGILLLLAWQYGKALVDEVNLEHLRDESHLIADGLTEKVNRRLNALARLEVVLQGVSPERLGTFLENSQVLMEWFEGIMVTGPDGVVLADWPVVEGRAGLETAETEYFRMLRRLRRPYVSEPFVGRASGDDLVLMLVPRFDEQGAFAGVVGGMVNLSQGGLFQWLERSWLGEEGRISVLSASGELLFHPRRPPSVANGEAYNGLPALDRALGGWEGETVARGVDGESMLMSYRQIRPANWVVKVALPRQQVRAPLGDYLVTLWWAWLALAVLLMFSMRWLVRRLLEPLHRLERQIAQVGAGERRYLALSTNMNELSQVACSFNRLEHERLLALEHLQDRQAFLDAVLGSTPVGMFVADLKGHVNYMNPALLELLGLDASCGPSEWWERIHPDDRQGTEDMWRHSLRTGNDFMRQLRFNHPGGITLWVEVHASQVRESDEPLGFVGMVKDITERRQQEALQRWEAEHDPLTGLLNRRGFQRRLEEALAEYSKTGTPSVLILFDLDHFKPINDEGGHALGDEMLRRIAQVVAWEVRRSDHVARQGGDEFAVLLPSCTLKQAGEIAESLRQAVSEVTVVNENKVYSITLSMGVTAFQEGDDAVETVLERADAASYEAKAKGRNTVVMAAPYDESLIDSPW</sequence>
<dbReference type="Proteomes" id="UP000252405">
    <property type="component" value="Unassembled WGS sequence"/>
</dbReference>
<keyword evidence="2" id="KW-0812">Transmembrane</keyword>
<dbReference type="FunFam" id="3.30.70.270:FF:000001">
    <property type="entry name" value="Diguanylate cyclase domain protein"/>
    <property type="match status" value="1"/>
</dbReference>
<dbReference type="PROSITE" id="PS50112">
    <property type="entry name" value="PAS"/>
    <property type="match status" value="1"/>
</dbReference>
<evidence type="ECO:0000313" key="7">
    <source>
        <dbReference type="Proteomes" id="UP000252405"/>
    </source>
</evidence>
<accession>A0A368U4D1</accession>
<evidence type="ECO:0000256" key="1">
    <source>
        <dbReference type="ARBA" id="ARBA00001946"/>
    </source>
</evidence>
<dbReference type="SMART" id="SM00091">
    <property type="entry name" value="PAS"/>
    <property type="match status" value="1"/>
</dbReference>
<comment type="caution">
    <text evidence="6">The sequence shown here is derived from an EMBL/GenBank/DDBJ whole genome shotgun (WGS) entry which is preliminary data.</text>
</comment>
<reference evidence="6 7" key="1">
    <citation type="submission" date="2018-07" db="EMBL/GenBank/DDBJ databases">
        <title>Halomonas montanilacus sp. nov., isolated from Lake Pengyan on Tibetan Plateau.</title>
        <authorList>
            <person name="Lu H."/>
            <person name="Xing P."/>
            <person name="Wu Q."/>
        </authorList>
    </citation>
    <scope>NUCLEOTIDE SEQUENCE [LARGE SCALE GENOMIC DNA]</scope>
    <source>
        <strain evidence="6 7">PYC7W</strain>
    </source>
</reference>
<dbReference type="CDD" id="cd12914">
    <property type="entry name" value="PDC1_DGC_like"/>
    <property type="match status" value="1"/>
</dbReference>
<dbReference type="NCBIfam" id="TIGR00254">
    <property type="entry name" value="GGDEF"/>
    <property type="match status" value="1"/>
</dbReference>
<feature type="transmembrane region" description="Helical" evidence="2">
    <location>
        <begin position="21"/>
        <end position="43"/>
    </location>
</feature>
<dbReference type="InterPro" id="IPR001610">
    <property type="entry name" value="PAC"/>
</dbReference>
<dbReference type="Gene3D" id="6.10.340.10">
    <property type="match status" value="1"/>
</dbReference>
<keyword evidence="2" id="KW-0472">Membrane</keyword>
<dbReference type="PROSITE" id="PS50887">
    <property type="entry name" value="GGDEF"/>
    <property type="match status" value="1"/>
</dbReference>
<evidence type="ECO:0000313" key="6">
    <source>
        <dbReference type="EMBL" id="RCV90952.1"/>
    </source>
</evidence>
<dbReference type="InterPro" id="IPR035965">
    <property type="entry name" value="PAS-like_dom_sf"/>
</dbReference>
<feature type="domain" description="GGDEF" evidence="5">
    <location>
        <begin position="526"/>
        <end position="659"/>
    </location>
</feature>
<proteinExistence type="predicted"/>
<dbReference type="InterPro" id="IPR013767">
    <property type="entry name" value="PAS_fold"/>
</dbReference>
<dbReference type="InterPro" id="IPR000700">
    <property type="entry name" value="PAS-assoc_C"/>
</dbReference>
<dbReference type="OrthoDB" id="8929028at2"/>
<dbReference type="GO" id="GO:0003824">
    <property type="term" value="F:catalytic activity"/>
    <property type="evidence" value="ECO:0007669"/>
    <property type="project" value="UniProtKB-ARBA"/>
</dbReference>
<dbReference type="GO" id="GO:0006355">
    <property type="term" value="P:regulation of DNA-templated transcription"/>
    <property type="evidence" value="ECO:0007669"/>
    <property type="project" value="InterPro"/>
</dbReference>
<dbReference type="AlphaFoldDB" id="A0A368U4D1"/>
<evidence type="ECO:0000259" key="3">
    <source>
        <dbReference type="PROSITE" id="PS50112"/>
    </source>
</evidence>
<evidence type="ECO:0000259" key="4">
    <source>
        <dbReference type="PROSITE" id="PS50113"/>
    </source>
</evidence>
<dbReference type="Pfam" id="PF00990">
    <property type="entry name" value="GGDEF"/>
    <property type="match status" value="1"/>
</dbReference>
<dbReference type="PROSITE" id="PS50113">
    <property type="entry name" value="PAC"/>
    <property type="match status" value="1"/>
</dbReference>
<dbReference type="EMBL" id="QPII01000002">
    <property type="protein sequence ID" value="RCV90952.1"/>
    <property type="molecule type" value="Genomic_DNA"/>
</dbReference>
<protein>
    <submittedName>
        <fullName evidence="6">Diguanylate cyclase</fullName>
    </submittedName>
</protein>
<feature type="domain" description="PAC" evidence="4">
    <location>
        <begin position="443"/>
        <end position="494"/>
    </location>
</feature>
<dbReference type="PANTHER" id="PTHR46663:SF4">
    <property type="entry name" value="DIGUANYLATE CYCLASE DGCT-RELATED"/>
    <property type="match status" value="1"/>
</dbReference>
<organism evidence="6 7">
    <name type="scientific">Billgrantia montanilacus</name>
    <dbReference type="NCBI Taxonomy" id="2282305"/>
    <lineage>
        <taxon>Bacteria</taxon>
        <taxon>Pseudomonadati</taxon>
        <taxon>Pseudomonadota</taxon>
        <taxon>Gammaproteobacteria</taxon>
        <taxon>Oceanospirillales</taxon>
        <taxon>Halomonadaceae</taxon>
        <taxon>Billgrantia</taxon>
    </lineage>
</organism>
<comment type="cofactor">
    <cofactor evidence="1">
        <name>Mg(2+)</name>
        <dbReference type="ChEBI" id="CHEBI:18420"/>
    </cofactor>
</comment>
<gene>
    <name evidence="6" type="ORF">DU505_03370</name>
</gene>
<dbReference type="Gene3D" id="3.30.70.270">
    <property type="match status" value="1"/>
</dbReference>
<dbReference type="InterPro" id="IPR029787">
    <property type="entry name" value="Nucleotide_cyclase"/>
</dbReference>
<dbReference type="SMART" id="SM00086">
    <property type="entry name" value="PAC"/>
    <property type="match status" value="1"/>
</dbReference>
<dbReference type="InterPro" id="IPR000160">
    <property type="entry name" value="GGDEF_dom"/>
</dbReference>
<dbReference type="SUPFAM" id="SSF55785">
    <property type="entry name" value="PYP-like sensor domain (PAS domain)"/>
    <property type="match status" value="1"/>
</dbReference>